<dbReference type="Pfam" id="PF00172">
    <property type="entry name" value="Zn_clus"/>
    <property type="match status" value="1"/>
</dbReference>
<evidence type="ECO:0000313" key="9">
    <source>
        <dbReference type="Proteomes" id="UP000325395"/>
    </source>
</evidence>
<evidence type="ECO:0000256" key="6">
    <source>
        <dbReference type="SAM" id="MobiDB-lite"/>
    </source>
</evidence>
<keyword evidence="4" id="KW-0539">Nucleus</keyword>
<feature type="compositionally biased region" description="Polar residues" evidence="6">
    <location>
        <begin position="37"/>
        <end position="47"/>
    </location>
</feature>
<feature type="compositionally biased region" description="Polar residues" evidence="6">
    <location>
        <begin position="221"/>
        <end position="232"/>
    </location>
</feature>
<feature type="coiled-coil region" evidence="5">
    <location>
        <begin position="111"/>
        <end position="138"/>
    </location>
</feature>
<protein>
    <recommendedName>
        <fullName evidence="7">Zn(2)-C6 fungal-type domain-containing protein</fullName>
    </recommendedName>
</protein>
<dbReference type="PANTHER" id="PTHR47654:SF1">
    <property type="entry name" value="ZN(II)2CYS6 TRANSCRIPTION FACTOR (EUROFUNG)"/>
    <property type="match status" value="1"/>
</dbReference>
<feature type="region of interest" description="Disordered" evidence="6">
    <location>
        <begin position="1"/>
        <end position="55"/>
    </location>
</feature>
<dbReference type="InterPro" id="IPR001138">
    <property type="entry name" value="Zn2Cys6_DnaBD"/>
</dbReference>
<dbReference type="SUPFAM" id="SSF57701">
    <property type="entry name" value="Zn2/Cys6 DNA-binding domain"/>
    <property type="match status" value="1"/>
</dbReference>
<accession>A0ABQ6WAX7</accession>
<dbReference type="Proteomes" id="UP000325395">
    <property type="component" value="Unassembled WGS sequence"/>
</dbReference>
<keyword evidence="9" id="KW-1185">Reference proteome</keyword>
<evidence type="ECO:0000259" key="7">
    <source>
        <dbReference type="PROSITE" id="PS50048"/>
    </source>
</evidence>
<evidence type="ECO:0000256" key="3">
    <source>
        <dbReference type="ARBA" id="ARBA00023163"/>
    </source>
</evidence>
<evidence type="ECO:0000256" key="5">
    <source>
        <dbReference type="SAM" id="Coils"/>
    </source>
</evidence>
<evidence type="ECO:0000256" key="2">
    <source>
        <dbReference type="ARBA" id="ARBA00023125"/>
    </source>
</evidence>
<organism evidence="8 9">
    <name type="scientific">Aspergillus pseudocaelatus</name>
    <dbReference type="NCBI Taxonomy" id="1825620"/>
    <lineage>
        <taxon>Eukaryota</taxon>
        <taxon>Fungi</taxon>
        <taxon>Dikarya</taxon>
        <taxon>Ascomycota</taxon>
        <taxon>Pezizomycotina</taxon>
        <taxon>Eurotiomycetes</taxon>
        <taxon>Eurotiomycetidae</taxon>
        <taxon>Eurotiales</taxon>
        <taxon>Aspergillaceae</taxon>
        <taxon>Aspergillus</taxon>
        <taxon>Aspergillus subgen. Circumdati</taxon>
    </lineage>
</organism>
<evidence type="ECO:0000256" key="4">
    <source>
        <dbReference type="ARBA" id="ARBA00023242"/>
    </source>
</evidence>
<dbReference type="PROSITE" id="PS50048">
    <property type="entry name" value="ZN2_CY6_FUNGAL_2"/>
    <property type="match status" value="1"/>
</dbReference>
<keyword evidence="1" id="KW-0805">Transcription regulation</keyword>
<keyword evidence="3" id="KW-0804">Transcription</keyword>
<dbReference type="InterPro" id="IPR053230">
    <property type="entry name" value="Trans_reg_galc"/>
</dbReference>
<dbReference type="Gene3D" id="4.10.240.10">
    <property type="entry name" value="Zn(2)-C6 fungal-type DNA-binding domain"/>
    <property type="match status" value="1"/>
</dbReference>
<name>A0ABQ6WAX7_9EURO</name>
<keyword evidence="2" id="KW-0238">DNA-binding</keyword>
<proteinExistence type="predicted"/>
<dbReference type="SMART" id="SM00066">
    <property type="entry name" value="GAL4"/>
    <property type="match status" value="1"/>
</dbReference>
<feature type="compositionally biased region" description="Basic and acidic residues" evidence="6">
    <location>
        <begin position="1"/>
        <end position="10"/>
    </location>
</feature>
<feature type="domain" description="Zn(2)-C6 fungal-type" evidence="7">
    <location>
        <begin position="77"/>
        <end position="106"/>
    </location>
</feature>
<feature type="region of interest" description="Disordered" evidence="6">
    <location>
        <begin position="217"/>
        <end position="246"/>
    </location>
</feature>
<dbReference type="InterPro" id="IPR036864">
    <property type="entry name" value="Zn2-C6_fun-type_DNA-bd_sf"/>
</dbReference>
<evidence type="ECO:0000256" key="1">
    <source>
        <dbReference type="ARBA" id="ARBA00023015"/>
    </source>
</evidence>
<dbReference type="PANTHER" id="PTHR47654">
    <property type="entry name" value="ZN(II)2CYS6 TRANSCRIPTION FACTOR (EUROFUNG)-RELATED"/>
    <property type="match status" value="1"/>
</dbReference>
<dbReference type="CDD" id="cd00067">
    <property type="entry name" value="GAL4"/>
    <property type="match status" value="1"/>
</dbReference>
<evidence type="ECO:0000313" key="8">
    <source>
        <dbReference type="EMBL" id="KAE8414277.1"/>
    </source>
</evidence>
<gene>
    <name evidence="8" type="ORF">BDV36DRAFT_299189</name>
</gene>
<reference evidence="8 9" key="1">
    <citation type="submission" date="2019-04" db="EMBL/GenBank/DDBJ databases">
        <authorList>
            <consortium name="DOE Joint Genome Institute"/>
            <person name="Mondo S."/>
            <person name="Kjaerbolling I."/>
            <person name="Vesth T."/>
            <person name="Frisvad J.C."/>
            <person name="Nybo J.L."/>
            <person name="Theobald S."/>
            <person name="Kildgaard S."/>
            <person name="Isbrandt T."/>
            <person name="Kuo A."/>
            <person name="Sato A."/>
            <person name="Lyhne E.K."/>
            <person name="Kogle M.E."/>
            <person name="Wiebenga A."/>
            <person name="Kun R.S."/>
            <person name="Lubbers R.J."/>
            <person name="Makela M.R."/>
            <person name="Barry K."/>
            <person name="Chovatia M."/>
            <person name="Clum A."/>
            <person name="Daum C."/>
            <person name="Haridas S."/>
            <person name="He G."/>
            <person name="LaButti K."/>
            <person name="Lipzen A."/>
            <person name="Riley R."/>
            <person name="Salamov A."/>
            <person name="Simmons B.A."/>
            <person name="Magnuson J.K."/>
            <person name="Henrissat B."/>
            <person name="Mortensen U.H."/>
            <person name="Larsen T.O."/>
            <person name="Devries R.P."/>
            <person name="Grigoriev I.V."/>
            <person name="Machida M."/>
            <person name="Baker S.E."/>
            <person name="Andersen M.R."/>
            <person name="Cantor M.N."/>
            <person name="Hua S.X."/>
        </authorList>
    </citation>
    <scope>NUCLEOTIDE SEQUENCE [LARGE SCALE GENOMIC DNA]</scope>
    <source>
        <strain evidence="8 9">CBS 117616</strain>
    </source>
</reference>
<keyword evidence="5" id="KW-0175">Coiled coil</keyword>
<sequence length="316" mass="36076">MGSREGRWVLETDPTVSSSSMQLPPEQLEKTRHPLSGTRSNISSQHPSPCVSRPSKIPIPRLSVHNVVAVRPRVKKACKECRDQKTKCDGYQPCSRYVGFRIDCIYVYGKKESQERRLQDLERQVQVYEKLLRQLQLKVMPEDEELIARALTEFSPESTDTATDHGYSQSAREDLRLGVEYVQEDFHSNKRLQRIGFIGGPSEMSWVRDLNRAVEKDTEIPNANTPDQSPSDDLQALSKFSPRRPSSHTLVPQHLVQAMEAPMVYFSRAQRPIFTGSQLIDHPDLRQVQVEGLTAFLCITLGHINRYEGDSSLCRW</sequence>
<dbReference type="EMBL" id="ML735789">
    <property type="protein sequence ID" value="KAE8414277.1"/>
    <property type="molecule type" value="Genomic_DNA"/>
</dbReference>